<dbReference type="GO" id="GO:0016780">
    <property type="term" value="F:phosphotransferase activity, for other substituted phosphate groups"/>
    <property type="evidence" value="ECO:0007669"/>
    <property type="project" value="InterPro"/>
</dbReference>
<dbReference type="HOGENOM" id="CLU_023982_2_4_9"/>
<reference evidence="9 10" key="2">
    <citation type="journal article" date="2010" name="Stand. Genomic Sci.">
        <title>Complete genome sequence of Syntrophothermus lipocalidus type strain (TGB-C1).</title>
        <authorList>
            <person name="Djao O.D."/>
            <person name="Zhang X."/>
            <person name="Lucas S."/>
            <person name="Lapidus A."/>
            <person name="Del Rio T.G."/>
            <person name="Nolan M."/>
            <person name="Tice H."/>
            <person name="Cheng J.F."/>
            <person name="Han C."/>
            <person name="Tapia R."/>
            <person name="Goodwin L."/>
            <person name="Pitluck S."/>
            <person name="Liolios K."/>
            <person name="Ivanova N."/>
            <person name="Mavromatis K."/>
            <person name="Mikhailova N."/>
            <person name="Ovchinnikova G."/>
            <person name="Pati A."/>
            <person name="Brambilla E."/>
            <person name="Chen A."/>
            <person name="Palaniappan K."/>
            <person name="Land M."/>
            <person name="Hauser L."/>
            <person name="Chang Y.J."/>
            <person name="Jeffries C.D."/>
            <person name="Rohde M."/>
            <person name="Sikorski J."/>
            <person name="Spring S."/>
            <person name="Goker M."/>
            <person name="Detter J.C."/>
            <person name="Woyke T."/>
            <person name="Bristow J."/>
            <person name="Eisen J.A."/>
            <person name="Markowitz V."/>
            <person name="Hugenholtz P."/>
            <person name="Kyrpides N.C."/>
            <person name="Klenk H.P."/>
        </authorList>
    </citation>
    <scope>NUCLEOTIDE SEQUENCE [LARGE SCALE GENOMIC DNA]</scope>
    <source>
        <strain evidence="10">DSM 12680 / TGB-C1</strain>
    </source>
</reference>
<dbReference type="STRING" id="643648.Slip_0158"/>
<gene>
    <name evidence="9" type="ordered locus">Slip_0158</name>
</gene>
<evidence type="ECO:0000313" key="10">
    <source>
        <dbReference type="Proteomes" id="UP000000378"/>
    </source>
</evidence>
<dbReference type="GO" id="GO:0071555">
    <property type="term" value="P:cell wall organization"/>
    <property type="evidence" value="ECO:0007669"/>
    <property type="project" value="TreeGrafter"/>
</dbReference>
<feature type="transmembrane region" description="Helical" evidence="8">
    <location>
        <begin position="6"/>
        <end position="23"/>
    </location>
</feature>
<dbReference type="AlphaFoldDB" id="D7CJ69"/>
<keyword evidence="3 9" id="KW-0808">Transferase</keyword>
<evidence type="ECO:0000256" key="5">
    <source>
        <dbReference type="ARBA" id="ARBA00022989"/>
    </source>
</evidence>
<feature type="binding site" evidence="7">
    <location>
        <position position="153"/>
    </location>
    <ligand>
        <name>Mg(2+)</name>
        <dbReference type="ChEBI" id="CHEBI:18420"/>
    </ligand>
</feature>
<dbReference type="EMBL" id="CP002048">
    <property type="protein sequence ID" value="ADI00958.1"/>
    <property type="molecule type" value="Genomic_DNA"/>
</dbReference>
<feature type="transmembrane region" description="Helical" evidence="8">
    <location>
        <begin position="238"/>
        <end position="259"/>
    </location>
</feature>
<evidence type="ECO:0000256" key="8">
    <source>
        <dbReference type="SAM" id="Phobius"/>
    </source>
</evidence>
<comment type="subcellular location">
    <subcellularLocation>
        <location evidence="1">Cell membrane</location>
        <topology evidence="1">Multi-pass membrane protein</topology>
    </subcellularLocation>
</comment>
<feature type="transmembrane region" description="Helical" evidence="8">
    <location>
        <begin position="52"/>
        <end position="69"/>
    </location>
</feature>
<keyword evidence="10" id="KW-1185">Reference proteome</keyword>
<name>D7CJ69_SYNLT</name>
<keyword evidence="6 8" id="KW-0472">Membrane</keyword>
<evidence type="ECO:0000256" key="1">
    <source>
        <dbReference type="ARBA" id="ARBA00004651"/>
    </source>
</evidence>
<accession>D7CJ69</accession>
<keyword evidence="7" id="KW-0460">Magnesium</keyword>
<keyword evidence="7" id="KW-0479">Metal-binding</keyword>
<evidence type="ECO:0000256" key="6">
    <source>
        <dbReference type="ARBA" id="ARBA00023136"/>
    </source>
</evidence>
<proteinExistence type="predicted"/>
<dbReference type="GO" id="GO:0046872">
    <property type="term" value="F:metal ion binding"/>
    <property type="evidence" value="ECO:0007669"/>
    <property type="project" value="UniProtKB-KW"/>
</dbReference>
<feature type="transmembrane region" description="Helical" evidence="8">
    <location>
        <begin position="317"/>
        <end position="336"/>
    </location>
</feature>
<dbReference type="Proteomes" id="UP000000378">
    <property type="component" value="Chromosome"/>
</dbReference>
<dbReference type="PANTHER" id="PTHR22926:SF3">
    <property type="entry name" value="UNDECAPRENYL-PHOSPHATE ALPHA-N-ACETYLGLUCOSAMINYL 1-PHOSPHATE TRANSFERASE"/>
    <property type="match status" value="1"/>
</dbReference>
<feature type="transmembrane region" description="Helical" evidence="8">
    <location>
        <begin position="184"/>
        <end position="202"/>
    </location>
</feature>
<dbReference type="InterPro" id="IPR000715">
    <property type="entry name" value="Glycosyl_transferase_4"/>
</dbReference>
<feature type="binding site" evidence="7">
    <location>
        <position position="213"/>
    </location>
    <ligand>
        <name>Mg(2+)</name>
        <dbReference type="ChEBI" id="CHEBI:18420"/>
    </ligand>
</feature>
<dbReference type="PANTHER" id="PTHR22926">
    <property type="entry name" value="PHOSPHO-N-ACETYLMURAMOYL-PENTAPEPTIDE-TRANSFERASE"/>
    <property type="match status" value="1"/>
</dbReference>
<feature type="transmembrane region" description="Helical" evidence="8">
    <location>
        <begin position="103"/>
        <end position="123"/>
    </location>
</feature>
<dbReference type="GO" id="GO:0044038">
    <property type="term" value="P:cell wall macromolecule biosynthetic process"/>
    <property type="evidence" value="ECO:0007669"/>
    <property type="project" value="TreeGrafter"/>
</dbReference>
<feature type="transmembrane region" description="Helical" evidence="8">
    <location>
        <begin position="214"/>
        <end position="232"/>
    </location>
</feature>
<evidence type="ECO:0000313" key="9">
    <source>
        <dbReference type="EMBL" id="ADI00958.1"/>
    </source>
</evidence>
<evidence type="ECO:0000256" key="4">
    <source>
        <dbReference type="ARBA" id="ARBA00022692"/>
    </source>
</evidence>
<evidence type="ECO:0000256" key="7">
    <source>
        <dbReference type="PIRSR" id="PIRSR600715-1"/>
    </source>
</evidence>
<dbReference type="CDD" id="cd06853">
    <property type="entry name" value="GT_WecA_like"/>
    <property type="match status" value="1"/>
</dbReference>
<keyword evidence="4 8" id="KW-0812">Transmembrane</keyword>
<dbReference type="GO" id="GO:0009103">
    <property type="term" value="P:lipopolysaccharide biosynthetic process"/>
    <property type="evidence" value="ECO:0007669"/>
    <property type="project" value="TreeGrafter"/>
</dbReference>
<keyword evidence="5 8" id="KW-1133">Transmembrane helix</keyword>
<evidence type="ECO:0000256" key="2">
    <source>
        <dbReference type="ARBA" id="ARBA00022475"/>
    </source>
</evidence>
<feature type="transmembrane region" description="Helical" evidence="8">
    <location>
        <begin position="75"/>
        <end position="91"/>
    </location>
</feature>
<dbReference type="RefSeq" id="WP_013174362.1">
    <property type="nucleotide sequence ID" value="NC_014220.1"/>
</dbReference>
<reference evidence="10" key="1">
    <citation type="journal article" date="2010" name="Stand. Genomic Sci.">
        <title>Complete genome sequence of Syntrophothermus lipocalidus type strain (TGB-C1T).</title>
        <authorList>
            <consortium name="US DOE Joint Genome Institute (JGI-PGF)"/>
            <person name="Djao O."/>
            <person name="Zhang X."/>
            <person name="Lucas S."/>
            <person name="Lapidus A."/>
            <person name="Glavina Del Rio T."/>
            <person name="Nolan M."/>
            <person name="Tice H."/>
            <person name="Cheng J."/>
            <person name="Han C."/>
            <person name="Tapia R."/>
            <person name="Goodwin L."/>
            <person name="Pitluck S."/>
            <person name="Liolios K."/>
            <person name="Ivanova N."/>
            <person name="Mavromatis K."/>
            <person name="Mikhailova N."/>
            <person name="Ovchinnikova G."/>
            <person name="Pati A."/>
            <person name="Brambilla E."/>
            <person name="Chen A."/>
            <person name="Palaniappan K."/>
            <person name="Land M."/>
            <person name="Hauser L."/>
            <person name="Chang Y."/>
            <person name="Jeffries C."/>
            <person name="Rohde M."/>
            <person name="Sikorski J."/>
            <person name="Spring S."/>
            <person name="Goker M."/>
            <person name="Detter J."/>
            <person name="Woyke T."/>
            <person name="Bristow J."/>
            <person name="Eisen J."/>
            <person name="Markowitz V."/>
            <person name="Hugenholtz P."/>
            <person name="Kyrpides N."/>
            <person name="Klenk H."/>
        </authorList>
    </citation>
    <scope>NUCLEOTIDE SEQUENCE [LARGE SCALE GENOMIC DNA]</scope>
    <source>
        <strain evidence="10">DSM 12680 / TGB-C1</strain>
    </source>
</reference>
<protein>
    <submittedName>
        <fullName evidence="9">Glycosyl transferase, family 4, conserved region</fullName>
    </submittedName>
</protein>
<feature type="transmembrane region" description="Helical" evidence="8">
    <location>
        <begin position="129"/>
        <end position="148"/>
    </location>
</feature>
<dbReference type="KEGG" id="slp:Slip_0158"/>
<feature type="transmembrane region" description="Helical" evidence="8">
    <location>
        <begin position="160"/>
        <end position="178"/>
    </location>
</feature>
<dbReference type="eggNOG" id="COG0472">
    <property type="taxonomic scope" value="Bacteria"/>
</dbReference>
<dbReference type="Pfam" id="PF00953">
    <property type="entry name" value="Glycos_transf_4"/>
    <property type="match status" value="1"/>
</dbReference>
<feature type="transmembrane region" description="Helical" evidence="8">
    <location>
        <begin position="291"/>
        <end position="311"/>
    </location>
</feature>
<comment type="cofactor">
    <cofactor evidence="7">
        <name>Mg(2+)</name>
        <dbReference type="ChEBI" id="CHEBI:18420"/>
    </cofactor>
</comment>
<sequence length="354" mass="37277">MSIHWQSYLVAFIIALVVARITVPLARKLAFKLGAVDEPDARKVHTNIMPRLGGLAIFAGFVCAAAWAVQAQGPYLGIIIGGIIVFAVGALDDVFSLSPWAKLAGQILAAAVAVYCGVTVHFMTNPFDGLIYLGKLGVPLTLLWIVGVTNAVNLVDGLDGLAAGVSGIAALSMGIIAFQQGEPAVALLCLALVGAVLGFLPYNFHPARIFMGDAGALFLGFVLACLAVVGLAKSAAVISLFVPIVVLGIPVFDTFFAIIRRINKKVPIFAPDKNHLHHRLMALGFSHRQSVLIIYGISVIFGGAAVALTYVTSPQATLILALLLVFVVIGATRIGIVTGREVKHKPQIYTDIHG</sequence>
<dbReference type="GO" id="GO:0005886">
    <property type="term" value="C:plasma membrane"/>
    <property type="evidence" value="ECO:0007669"/>
    <property type="project" value="UniProtKB-SubCell"/>
</dbReference>
<evidence type="ECO:0000256" key="3">
    <source>
        <dbReference type="ARBA" id="ARBA00022679"/>
    </source>
</evidence>
<keyword evidence="2" id="KW-1003">Cell membrane</keyword>
<organism evidence="9 10">
    <name type="scientific">Syntrophothermus lipocalidus (strain DSM 12680 / TGB-C1)</name>
    <dbReference type="NCBI Taxonomy" id="643648"/>
    <lineage>
        <taxon>Bacteria</taxon>
        <taxon>Bacillati</taxon>
        <taxon>Bacillota</taxon>
        <taxon>Clostridia</taxon>
        <taxon>Eubacteriales</taxon>
        <taxon>Syntrophomonadaceae</taxon>
        <taxon>Syntrophothermus</taxon>
    </lineage>
</organism>